<dbReference type="NCBIfam" id="TIGR00924">
    <property type="entry name" value="yjdL_sub1_fam"/>
    <property type="match status" value="1"/>
</dbReference>
<feature type="domain" description="Major facilitator superfamily (MFS) profile" evidence="8">
    <location>
        <begin position="15"/>
        <end position="356"/>
    </location>
</feature>
<feature type="transmembrane region" description="Helical" evidence="7">
    <location>
        <begin position="146"/>
        <end position="168"/>
    </location>
</feature>
<keyword evidence="4" id="KW-0813">Transport</keyword>
<evidence type="ECO:0000256" key="5">
    <source>
        <dbReference type="ARBA" id="ARBA00022989"/>
    </source>
</evidence>
<evidence type="ECO:0000313" key="10">
    <source>
        <dbReference type="Proteomes" id="UP000249910"/>
    </source>
</evidence>
<feature type="transmembrane region" description="Helical" evidence="7">
    <location>
        <begin position="17"/>
        <end position="42"/>
    </location>
</feature>
<feature type="transmembrane region" description="Helical" evidence="7">
    <location>
        <begin position="54"/>
        <end position="74"/>
    </location>
</feature>
<keyword evidence="10" id="KW-1185">Reference proteome</keyword>
<protein>
    <recommendedName>
        <fullName evidence="8">Major facilitator superfamily (MFS) profile domain-containing protein</fullName>
    </recommendedName>
</protein>
<name>A0ABM6LX41_9GAMM</name>
<keyword evidence="5 7" id="KW-1133">Transmembrane helix</keyword>
<comment type="similarity">
    <text evidence="2">Belongs to the major facilitator superfamily. Proton-dependent oligopeptide transporter (POT/PTR) (TC 2.A.17) family.</text>
</comment>
<reference evidence="9 10" key="1">
    <citation type="submission" date="2017-06" db="EMBL/GenBank/DDBJ databases">
        <title>Complete genome of Francisella halioticida.</title>
        <authorList>
            <person name="Sjodin A."/>
        </authorList>
    </citation>
    <scope>NUCLEOTIDE SEQUENCE [LARGE SCALE GENOMIC DNA]</scope>
    <source>
        <strain evidence="9 10">DSM 23729</strain>
    </source>
</reference>
<feature type="transmembrane region" description="Helical" evidence="7">
    <location>
        <begin position="242"/>
        <end position="261"/>
    </location>
</feature>
<gene>
    <name evidence="9" type="ORF">CDV26_01040</name>
</gene>
<keyword evidence="4" id="KW-0571">Peptide transport</keyword>
<dbReference type="Proteomes" id="UP000249910">
    <property type="component" value="Chromosome"/>
</dbReference>
<feature type="transmembrane region" description="Helical" evidence="7">
    <location>
        <begin position="174"/>
        <end position="191"/>
    </location>
</feature>
<evidence type="ECO:0000256" key="3">
    <source>
        <dbReference type="ARBA" id="ARBA00022692"/>
    </source>
</evidence>
<dbReference type="PANTHER" id="PTHR11654">
    <property type="entry name" value="OLIGOPEPTIDE TRANSPORTER-RELATED"/>
    <property type="match status" value="1"/>
</dbReference>
<evidence type="ECO:0000259" key="8">
    <source>
        <dbReference type="PROSITE" id="PS50850"/>
    </source>
</evidence>
<sequence length="356" mass="40367">MELLTTAKPSKYPQGMVYLFLAGLWERFSYYGITALLILYLFKFFDISDAKTYLIYGAYASMVYGTPIVGGIIADKYIGQYRSIIIGALLIALGHFVMIIPNSQHIYFFLGLSFVIIGTGLFKPSIGAITGALFTNTEYKRNEGFTLLYIGMNIGAITAPIICSYIAVTISWNLAFGIAGIGMLAGLLIFIKGSKHYKDIKENTKSLVKTYLFWAATAIILCALTSFIFVLLAYPIWASRVLYLIGSVMLLIILYFVRISAADDRSRIYITVTLTIFYMIFMILLQQSGGMMNVFTERNVNRVIFGFSIPASDLPRQFVTVYYFIFHYIFKLIWSHIIYCRMSPFCIIVSFNIFKY</sequence>
<organism evidence="9 10">
    <name type="scientific">Francisella halioticida</name>
    <dbReference type="NCBI Taxonomy" id="549298"/>
    <lineage>
        <taxon>Bacteria</taxon>
        <taxon>Pseudomonadati</taxon>
        <taxon>Pseudomonadota</taxon>
        <taxon>Gammaproteobacteria</taxon>
        <taxon>Thiotrichales</taxon>
        <taxon>Francisellaceae</taxon>
        <taxon>Francisella</taxon>
    </lineage>
</organism>
<evidence type="ECO:0000256" key="2">
    <source>
        <dbReference type="ARBA" id="ARBA00005982"/>
    </source>
</evidence>
<proteinExistence type="inferred from homology"/>
<dbReference type="InterPro" id="IPR000109">
    <property type="entry name" value="POT_fam"/>
</dbReference>
<dbReference type="Pfam" id="PF00854">
    <property type="entry name" value="PTR2"/>
    <property type="match status" value="1"/>
</dbReference>
<feature type="transmembrane region" description="Helical" evidence="7">
    <location>
        <begin position="268"/>
        <end position="285"/>
    </location>
</feature>
<evidence type="ECO:0000256" key="7">
    <source>
        <dbReference type="SAM" id="Phobius"/>
    </source>
</evidence>
<evidence type="ECO:0000313" key="9">
    <source>
        <dbReference type="EMBL" id="ASG67154.1"/>
    </source>
</evidence>
<accession>A0ABM6LX41</accession>
<dbReference type="EMBL" id="CP022132">
    <property type="protein sequence ID" value="ASG67154.1"/>
    <property type="molecule type" value="Genomic_DNA"/>
</dbReference>
<feature type="transmembrane region" description="Helical" evidence="7">
    <location>
        <begin position="106"/>
        <end position="134"/>
    </location>
</feature>
<keyword evidence="6 7" id="KW-0472">Membrane</keyword>
<keyword evidence="4" id="KW-0653">Protein transport</keyword>
<feature type="transmembrane region" description="Helical" evidence="7">
    <location>
        <begin position="81"/>
        <end position="100"/>
    </location>
</feature>
<dbReference type="Gene3D" id="1.20.1250.20">
    <property type="entry name" value="MFS general substrate transporter like domains"/>
    <property type="match status" value="1"/>
</dbReference>
<comment type="subcellular location">
    <subcellularLocation>
        <location evidence="1">Membrane</location>
        <topology evidence="1">Multi-pass membrane protein</topology>
    </subcellularLocation>
</comment>
<feature type="transmembrane region" description="Helical" evidence="7">
    <location>
        <begin position="211"/>
        <end position="236"/>
    </location>
</feature>
<dbReference type="SUPFAM" id="SSF103473">
    <property type="entry name" value="MFS general substrate transporter"/>
    <property type="match status" value="1"/>
</dbReference>
<keyword evidence="3 7" id="KW-0812">Transmembrane</keyword>
<dbReference type="InterPro" id="IPR020846">
    <property type="entry name" value="MFS_dom"/>
</dbReference>
<evidence type="ECO:0000256" key="4">
    <source>
        <dbReference type="ARBA" id="ARBA00022856"/>
    </source>
</evidence>
<dbReference type="PROSITE" id="PS50850">
    <property type="entry name" value="MFS"/>
    <property type="match status" value="1"/>
</dbReference>
<evidence type="ECO:0000256" key="6">
    <source>
        <dbReference type="ARBA" id="ARBA00023136"/>
    </source>
</evidence>
<evidence type="ECO:0000256" key="1">
    <source>
        <dbReference type="ARBA" id="ARBA00004141"/>
    </source>
</evidence>
<dbReference type="InterPro" id="IPR036259">
    <property type="entry name" value="MFS_trans_sf"/>
</dbReference>
<feature type="transmembrane region" description="Helical" evidence="7">
    <location>
        <begin position="333"/>
        <end position="354"/>
    </location>
</feature>
<dbReference type="InterPro" id="IPR005279">
    <property type="entry name" value="Dipep/tripep_permease"/>
</dbReference>